<evidence type="ECO:0000313" key="2">
    <source>
        <dbReference type="Proteomes" id="UP000007129"/>
    </source>
</evidence>
<comment type="caution">
    <text evidence="1">The sequence shown here is derived from an EMBL/GenBank/DDBJ whole genome shotgun (WGS) entry which is preliminary data.</text>
</comment>
<organism evidence="1 2">
    <name type="scientific">Macrophomina phaseolina (strain MS6)</name>
    <name type="common">Charcoal rot fungus</name>
    <dbReference type="NCBI Taxonomy" id="1126212"/>
    <lineage>
        <taxon>Eukaryota</taxon>
        <taxon>Fungi</taxon>
        <taxon>Dikarya</taxon>
        <taxon>Ascomycota</taxon>
        <taxon>Pezizomycotina</taxon>
        <taxon>Dothideomycetes</taxon>
        <taxon>Dothideomycetes incertae sedis</taxon>
        <taxon>Botryosphaeriales</taxon>
        <taxon>Botryosphaeriaceae</taxon>
        <taxon>Macrophomina</taxon>
    </lineage>
</organism>
<dbReference type="HOGENOM" id="CLU_1750025_0_0_1"/>
<protein>
    <submittedName>
        <fullName evidence="1">Uncharacterized protein</fullName>
    </submittedName>
</protein>
<name>K2S898_MACPH</name>
<gene>
    <name evidence="1" type="ORF">MPH_01556</name>
</gene>
<dbReference type="VEuPathDB" id="FungiDB:MPH_01556"/>
<dbReference type="InParanoid" id="K2S898"/>
<reference evidence="1 2" key="1">
    <citation type="journal article" date="2012" name="BMC Genomics">
        <title>Tools to kill: Genome of one of the most destructive plant pathogenic fungi Macrophomina phaseolina.</title>
        <authorList>
            <person name="Islam M.S."/>
            <person name="Haque M.S."/>
            <person name="Islam M.M."/>
            <person name="Emdad E.M."/>
            <person name="Halim A."/>
            <person name="Hossen Q.M.M."/>
            <person name="Hossain M.Z."/>
            <person name="Ahmed B."/>
            <person name="Rahim S."/>
            <person name="Rahman M.S."/>
            <person name="Alam M.M."/>
            <person name="Hou S."/>
            <person name="Wan X."/>
            <person name="Saito J.A."/>
            <person name="Alam M."/>
        </authorList>
    </citation>
    <scope>NUCLEOTIDE SEQUENCE [LARGE SCALE GENOMIC DNA]</scope>
    <source>
        <strain evidence="1 2">MS6</strain>
    </source>
</reference>
<evidence type="ECO:0000313" key="1">
    <source>
        <dbReference type="EMBL" id="EKG21137.1"/>
    </source>
</evidence>
<sequence>MFTGCSALVRMMCSLFPSGRLLWWPCTRSQLEGELERERVFFLSLPRKDGPLSALGELSVWVRLEVEITYVFAHHSPQRPEDVVLFSETAACFELRRPVIGGPVPRERKCRHAGTSAEQQEEEGEEEVKMFCTGQQNRPPSSLSCFCKS</sequence>
<dbReference type="EMBL" id="AHHD01000058">
    <property type="protein sequence ID" value="EKG21137.1"/>
    <property type="molecule type" value="Genomic_DNA"/>
</dbReference>
<dbReference type="AlphaFoldDB" id="K2S898"/>
<accession>K2S898</accession>
<dbReference type="Proteomes" id="UP000007129">
    <property type="component" value="Unassembled WGS sequence"/>
</dbReference>
<proteinExistence type="predicted"/>